<sequence length="210" mass="22631">MMFGLNLARMAAQELPVASATGPGDEPSRSTEGDTILVSRDVSPAGLVVWWLAIRWLTPPAKSVLPSGLLPNLLASFATLLLIGCTSDATPKTSLFEDDHAIAAHWPVDLSDISIKLRQRLGAEMIDDETMHEIKDLVSWTAEIAADTNLAEADWLPIYHATESLTANLQSAGGSLTDQNRQQLESLCDLVDDAANKIPEQLPYLAKGNS</sequence>
<gene>
    <name evidence="1" type="ORF">FHS27_000649</name>
</gene>
<evidence type="ECO:0000313" key="2">
    <source>
        <dbReference type="Proteomes" id="UP000536179"/>
    </source>
</evidence>
<keyword evidence="2" id="KW-1185">Reference proteome</keyword>
<dbReference type="AlphaFoldDB" id="A0A7W5DVD2"/>
<dbReference type="RefSeq" id="WP_246419044.1">
    <property type="nucleotide sequence ID" value="NZ_JACHXU010000002.1"/>
</dbReference>
<accession>A0A7W5DVD2</accession>
<reference evidence="1 2" key="1">
    <citation type="submission" date="2020-08" db="EMBL/GenBank/DDBJ databases">
        <title>Genomic Encyclopedia of Type Strains, Phase III (KMG-III): the genomes of soil and plant-associated and newly described type strains.</title>
        <authorList>
            <person name="Whitman W."/>
        </authorList>
    </citation>
    <scope>NUCLEOTIDE SEQUENCE [LARGE SCALE GENOMIC DNA]</scope>
    <source>
        <strain evidence="1 2">CECT 8075</strain>
    </source>
</reference>
<protein>
    <submittedName>
        <fullName evidence="1">Uncharacterized protein</fullName>
    </submittedName>
</protein>
<comment type="caution">
    <text evidence="1">The sequence shown here is derived from an EMBL/GenBank/DDBJ whole genome shotgun (WGS) entry which is preliminary data.</text>
</comment>
<evidence type="ECO:0000313" key="1">
    <source>
        <dbReference type="EMBL" id="MBB3204882.1"/>
    </source>
</evidence>
<name>A0A7W5DVD2_9BACT</name>
<dbReference type="EMBL" id="JACHXU010000002">
    <property type="protein sequence ID" value="MBB3204882.1"/>
    <property type="molecule type" value="Genomic_DNA"/>
</dbReference>
<dbReference type="Proteomes" id="UP000536179">
    <property type="component" value="Unassembled WGS sequence"/>
</dbReference>
<proteinExistence type="predicted"/>
<organism evidence="1 2">
    <name type="scientific">Aporhodopirellula rubra</name>
    <dbReference type="NCBI Taxonomy" id="980271"/>
    <lineage>
        <taxon>Bacteria</taxon>
        <taxon>Pseudomonadati</taxon>
        <taxon>Planctomycetota</taxon>
        <taxon>Planctomycetia</taxon>
        <taxon>Pirellulales</taxon>
        <taxon>Pirellulaceae</taxon>
        <taxon>Aporhodopirellula</taxon>
    </lineage>
</organism>